<dbReference type="AlphaFoldDB" id="A0A140DRV1"/>
<keyword evidence="2" id="KW-1185">Reference proteome</keyword>
<evidence type="ECO:0000313" key="1">
    <source>
        <dbReference type="EMBL" id="AMK53378.1"/>
    </source>
</evidence>
<dbReference type="KEGG" id="fro:AALO17_02440"/>
<accession>A0A140DRV1</accession>
<dbReference type="EMBL" id="CP011391">
    <property type="protein sequence ID" value="AMK53378.1"/>
    <property type="molecule type" value="Genomic_DNA"/>
</dbReference>
<protein>
    <submittedName>
        <fullName evidence="1">Uncharacterized protein</fullName>
    </submittedName>
</protein>
<evidence type="ECO:0000313" key="2">
    <source>
        <dbReference type="Proteomes" id="UP000069771"/>
    </source>
</evidence>
<organism evidence="1 2">
    <name type="scientific">Faecalibaculum rodentium</name>
    <dbReference type="NCBI Taxonomy" id="1702221"/>
    <lineage>
        <taxon>Bacteria</taxon>
        <taxon>Bacillati</taxon>
        <taxon>Bacillota</taxon>
        <taxon>Erysipelotrichia</taxon>
        <taxon>Erysipelotrichales</taxon>
        <taxon>Erysipelotrichaceae</taxon>
        <taxon>Faecalibaculum</taxon>
    </lineage>
</organism>
<gene>
    <name evidence="1" type="ORF">AALO17_02440</name>
</gene>
<reference evidence="1 2" key="1">
    <citation type="journal article" date="2016" name="Gut Pathog.">
        <title>Whole genome sequencing of "Faecalibaculum rodentium" ALO17, isolated from C57BL/6J laboratory mouse feces.</title>
        <authorList>
            <person name="Lim S."/>
            <person name="Chang D.H."/>
            <person name="Ahn S."/>
            <person name="Kim B.C."/>
        </authorList>
    </citation>
    <scope>NUCLEOTIDE SEQUENCE [LARGE SCALE GENOMIC DNA]</scope>
    <source>
        <strain evidence="1 2">Alo17</strain>
    </source>
</reference>
<dbReference type="STRING" id="1702221.AALO17_02440"/>
<sequence>MDVQHCPGGGDGRASAMKPGVIWVKTAKWVGSSAGSDV</sequence>
<dbReference type="Proteomes" id="UP000069771">
    <property type="component" value="Chromosome"/>
</dbReference>
<proteinExistence type="predicted"/>
<name>A0A140DRV1_9FIRM</name>